<dbReference type="AlphaFoldDB" id="D3PY32"/>
<dbReference type="GO" id="GO:0009231">
    <property type="term" value="P:riboflavin biosynthetic process"/>
    <property type="evidence" value="ECO:0007669"/>
    <property type="project" value="InterPro"/>
</dbReference>
<accession>D3PY32</accession>
<evidence type="ECO:0000313" key="2">
    <source>
        <dbReference type="EMBL" id="ADD45361.1"/>
    </source>
</evidence>
<dbReference type="RefSeq" id="WP_013020932.1">
    <property type="nucleotide sequence ID" value="NC_013947.1"/>
</dbReference>
<sequence>MRTVIVSNIMSVDGYHEGPGGNVMALNMDAAFDAYNLERFRSAGTVLLGGTSFQMFSSYWPGIADAPADPDNPALDEVNREISRVFNALPKVVVSDSYVPSADNPWYDSTTVVKRAEVADWLTAERQRGSGDFVTFGSRTMWNGLLAQELVDELHLMVGPKALGGGTPVFAAPVELRLLGIRRFDGSDNVVLRYAPVTPAI</sequence>
<dbReference type="GO" id="GO:0008703">
    <property type="term" value="F:5-amino-6-(5-phosphoribosylamino)uracil reductase activity"/>
    <property type="evidence" value="ECO:0007669"/>
    <property type="project" value="InterPro"/>
</dbReference>
<dbReference type="OrthoDB" id="7949219at2"/>
<name>D3PY32_STANL</name>
<dbReference type="Gene3D" id="3.40.430.10">
    <property type="entry name" value="Dihydrofolate Reductase, subunit A"/>
    <property type="match status" value="1"/>
</dbReference>
<dbReference type="Pfam" id="PF01872">
    <property type="entry name" value="RibD_C"/>
    <property type="match status" value="1"/>
</dbReference>
<dbReference type="KEGG" id="sna:Snas_5731"/>
<evidence type="ECO:0000259" key="1">
    <source>
        <dbReference type="Pfam" id="PF01872"/>
    </source>
</evidence>
<dbReference type="InterPro" id="IPR002734">
    <property type="entry name" value="RibDG_C"/>
</dbReference>
<gene>
    <name evidence="2" type="ordered locus">Snas_5731</name>
</gene>
<feature type="domain" description="Bacterial bifunctional deaminase-reductase C-terminal" evidence="1">
    <location>
        <begin position="2"/>
        <end position="184"/>
    </location>
</feature>
<dbReference type="eggNOG" id="COG0262">
    <property type="taxonomic scope" value="Bacteria"/>
</dbReference>
<dbReference type="SUPFAM" id="SSF53597">
    <property type="entry name" value="Dihydrofolate reductase-like"/>
    <property type="match status" value="1"/>
</dbReference>
<protein>
    <submittedName>
        <fullName evidence="2">Bifunctional deaminase-reductase domain protein</fullName>
    </submittedName>
</protein>
<keyword evidence="3" id="KW-1185">Reference proteome</keyword>
<proteinExistence type="predicted"/>
<organism evidence="2 3">
    <name type="scientific">Stackebrandtia nassauensis (strain DSM 44728 / CIP 108903 / NRRL B-16338 / NBRC 102104 / LLR-40K-21)</name>
    <dbReference type="NCBI Taxonomy" id="446470"/>
    <lineage>
        <taxon>Bacteria</taxon>
        <taxon>Bacillati</taxon>
        <taxon>Actinomycetota</taxon>
        <taxon>Actinomycetes</taxon>
        <taxon>Glycomycetales</taxon>
        <taxon>Glycomycetaceae</taxon>
        <taxon>Stackebrandtia</taxon>
    </lineage>
</organism>
<dbReference type="STRING" id="446470.Snas_5731"/>
<dbReference type="HOGENOM" id="CLU_043966_1_2_11"/>
<reference evidence="2 3" key="1">
    <citation type="journal article" date="2009" name="Stand. Genomic Sci.">
        <title>Complete genome sequence of Stackebrandtia nassauensis type strain (LLR-40K-21).</title>
        <authorList>
            <person name="Munk C."/>
            <person name="Lapidus A."/>
            <person name="Copeland A."/>
            <person name="Jando M."/>
            <person name="Mayilraj S."/>
            <person name="Glavina Del Rio T."/>
            <person name="Nolan M."/>
            <person name="Chen F."/>
            <person name="Lucas S."/>
            <person name="Tice H."/>
            <person name="Cheng J.F."/>
            <person name="Han C."/>
            <person name="Detter J.C."/>
            <person name="Bruce D."/>
            <person name="Goodwin L."/>
            <person name="Chain P."/>
            <person name="Pitluck S."/>
            <person name="Goker M."/>
            <person name="Ovchinikova G."/>
            <person name="Pati A."/>
            <person name="Ivanova N."/>
            <person name="Mavromatis K."/>
            <person name="Chen A."/>
            <person name="Palaniappan K."/>
            <person name="Land M."/>
            <person name="Hauser L."/>
            <person name="Chang Y.J."/>
            <person name="Jeffries C.D."/>
            <person name="Bristow J."/>
            <person name="Eisen J.A."/>
            <person name="Markowitz V."/>
            <person name="Hugenholtz P."/>
            <person name="Kyrpides N.C."/>
            <person name="Klenk H.P."/>
        </authorList>
    </citation>
    <scope>NUCLEOTIDE SEQUENCE [LARGE SCALE GENOMIC DNA]</scope>
    <source>
        <strain evidence="3">DSM 44728 / CIP 108903 / NRRL B-16338 / NBRC 102104 / LLR-40K-21</strain>
    </source>
</reference>
<evidence type="ECO:0000313" key="3">
    <source>
        <dbReference type="Proteomes" id="UP000000844"/>
    </source>
</evidence>
<dbReference type="EMBL" id="CP001778">
    <property type="protein sequence ID" value="ADD45361.1"/>
    <property type="molecule type" value="Genomic_DNA"/>
</dbReference>
<dbReference type="Proteomes" id="UP000000844">
    <property type="component" value="Chromosome"/>
</dbReference>
<dbReference type="InterPro" id="IPR024072">
    <property type="entry name" value="DHFR-like_dom_sf"/>
</dbReference>